<name>A0ABQ5KW49_9EUKA</name>
<accession>A0ABQ5KW49</accession>
<proteinExistence type="predicted"/>
<dbReference type="Pfam" id="PF13499">
    <property type="entry name" value="EF-hand_7"/>
    <property type="match status" value="1"/>
</dbReference>
<dbReference type="InterPro" id="IPR011992">
    <property type="entry name" value="EF-hand-dom_pair"/>
</dbReference>
<dbReference type="PRINTS" id="PR00450">
    <property type="entry name" value="RECOVERIN"/>
</dbReference>
<keyword evidence="2" id="KW-0106">Calcium</keyword>
<dbReference type="SMART" id="SM00054">
    <property type="entry name" value="EFh"/>
    <property type="match status" value="3"/>
</dbReference>
<keyword evidence="1" id="KW-0677">Repeat</keyword>
<dbReference type="EMBL" id="BQXS01011278">
    <property type="protein sequence ID" value="GKT36682.1"/>
    <property type="molecule type" value="Genomic_DNA"/>
</dbReference>
<comment type="caution">
    <text evidence="4">The sequence shown here is derived from an EMBL/GenBank/DDBJ whole genome shotgun (WGS) entry which is preliminary data.</text>
</comment>
<protein>
    <recommendedName>
        <fullName evidence="3">EF-hand domain-containing protein</fullName>
    </recommendedName>
</protein>
<evidence type="ECO:0000313" key="5">
    <source>
        <dbReference type="Proteomes" id="UP001057375"/>
    </source>
</evidence>
<dbReference type="PANTHER" id="PTHR23056">
    <property type="entry name" value="CALCINEURIN B"/>
    <property type="match status" value="1"/>
</dbReference>
<dbReference type="Gene3D" id="1.10.238.10">
    <property type="entry name" value="EF-hand"/>
    <property type="match status" value="1"/>
</dbReference>
<feature type="domain" description="EF-hand" evidence="3">
    <location>
        <begin position="61"/>
        <end position="96"/>
    </location>
</feature>
<dbReference type="Pfam" id="PF00036">
    <property type="entry name" value="EF-hand_1"/>
    <property type="match status" value="1"/>
</dbReference>
<evidence type="ECO:0000256" key="1">
    <source>
        <dbReference type="ARBA" id="ARBA00022737"/>
    </source>
</evidence>
<feature type="domain" description="EF-hand" evidence="3">
    <location>
        <begin position="143"/>
        <end position="178"/>
    </location>
</feature>
<evidence type="ECO:0000313" key="4">
    <source>
        <dbReference type="EMBL" id="GKT36682.1"/>
    </source>
</evidence>
<dbReference type="PROSITE" id="PS50222">
    <property type="entry name" value="EF_HAND_2"/>
    <property type="match status" value="3"/>
</dbReference>
<dbReference type="SUPFAM" id="SSF47473">
    <property type="entry name" value="EF-hand"/>
    <property type="match status" value="1"/>
</dbReference>
<sequence length="205" mass="23076">MGSARSKVELSKSELRELVATSTFDESELLVLFDHFKAISASETDDGLIDLSEFSRALGLTKNLFSRRIFRLFDENGDGVINFKEFVIGLSIFSPKGSTADKEDFSFRFFDSDGDGYISREELDEVLRASISEHGQLAISEEQIEALLDSTFEEVDLNGDGRIDKAEYKLMLKKHKSILDQMTIGAQEGSEFSKIEIKTKKYSLK</sequence>
<evidence type="ECO:0000256" key="2">
    <source>
        <dbReference type="ARBA" id="ARBA00022837"/>
    </source>
</evidence>
<gene>
    <name evidence="4" type="ORF">ADUPG1_009599</name>
</gene>
<dbReference type="CDD" id="cd00051">
    <property type="entry name" value="EFh"/>
    <property type="match status" value="2"/>
</dbReference>
<dbReference type="InterPro" id="IPR045198">
    <property type="entry name" value="CNBL1-10"/>
</dbReference>
<dbReference type="PROSITE" id="PS00018">
    <property type="entry name" value="EF_HAND_1"/>
    <property type="match status" value="3"/>
</dbReference>
<dbReference type="PANTHER" id="PTHR23056:SF110">
    <property type="entry name" value="CALMODULIN"/>
    <property type="match status" value="1"/>
</dbReference>
<evidence type="ECO:0000259" key="3">
    <source>
        <dbReference type="PROSITE" id="PS50222"/>
    </source>
</evidence>
<dbReference type="Proteomes" id="UP001057375">
    <property type="component" value="Unassembled WGS sequence"/>
</dbReference>
<reference evidence="4" key="1">
    <citation type="submission" date="2022-03" db="EMBL/GenBank/DDBJ databases">
        <title>Draft genome sequence of Aduncisulcus paluster, a free-living microaerophilic Fornicata.</title>
        <authorList>
            <person name="Yuyama I."/>
            <person name="Kume K."/>
            <person name="Tamura T."/>
            <person name="Inagaki Y."/>
            <person name="Hashimoto T."/>
        </authorList>
    </citation>
    <scope>NUCLEOTIDE SEQUENCE</scope>
    <source>
        <strain evidence="4">NY0171</strain>
    </source>
</reference>
<feature type="domain" description="EF-hand" evidence="3">
    <location>
        <begin position="98"/>
        <end position="133"/>
    </location>
</feature>
<keyword evidence="5" id="KW-1185">Reference proteome</keyword>
<dbReference type="InterPro" id="IPR002048">
    <property type="entry name" value="EF_hand_dom"/>
</dbReference>
<dbReference type="InterPro" id="IPR018247">
    <property type="entry name" value="EF_Hand_1_Ca_BS"/>
</dbReference>
<organism evidence="4 5">
    <name type="scientific">Aduncisulcus paluster</name>
    <dbReference type="NCBI Taxonomy" id="2918883"/>
    <lineage>
        <taxon>Eukaryota</taxon>
        <taxon>Metamonada</taxon>
        <taxon>Carpediemonas-like organisms</taxon>
        <taxon>Aduncisulcus</taxon>
    </lineage>
</organism>